<feature type="transmembrane region" description="Helical" evidence="1">
    <location>
        <begin position="102"/>
        <end position="120"/>
    </location>
</feature>
<feature type="transmembrane region" description="Helical" evidence="1">
    <location>
        <begin position="411"/>
        <end position="429"/>
    </location>
</feature>
<protein>
    <submittedName>
        <fullName evidence="2">FUSC family protein</fullName>
    </submittedName>
</protein>
<sequence>MSVTDVNAVTPTTREIVVASLRAESDTWLFVAKTLLAFFITGWIAMRVALPQPSTAMITTIIVANRQSGMVLAKSFYRAIGTLCGASAALLIVALFPQQRVLFLAALSLWVGICSGGAALYRNFKSYAFVLSGYTAAIVALPVIDHPPDVFDSAVARISEVLLGITVSGVVSDVVFPVHIREVLRRTARDQFAHFIQFVQRTMCGRIARSDIENAHLRFVRDAVTLEDLRSSVIFENPEARARSGHMLLLNQRFMAASTSLQSLHHLINRLKRNGHEVPAQALIALYNPIAVALDTPVDPAMPAIALLPQLEAAQRTMDAQAQVVRGSLAAESDVRDFDTGANLIHRFAEELHAYVDTAALLQTPGGIPGSAERVRFTRGNDFYSAGLATLRTTMTMALLSIFWITSAWPFGPSAMLLATVFAGLFAAIPNPTRALKATFVGVFMGITASFICQFVVLPNMDGYGLFVAGCIPCLMVGVAMMAWPPLAVVGTGYTLGFAITLVAKNEMVFDIVHFTNDAIADLIGLGAAMVAFVFVPSTFGTPWFRRHQFELLRRQVSMAAEAPLPGLRHRFESVNHDLFGQIVAQTERGSKDSRSLFAWALAVNETGRAVIQLRSDMSESQWSDDIHSTIDATIHALAQLYEQPSAARYLQARDAIRAAIDQAGKLGMARPLLDHLNLLRMALLDEQSVLAEYMPPGAHAAGVSHAT</sequence>
<feature type="transmembrane region" description="Helical" evidence="1">
    <location>
        <begin position="156"/>
        <end position="176"/>
    </location>
</feature>
<feature type="transmembrane region" description="Helical" evidence="1">
    <location>
        <begin position="436"/>
        <end position="457"/>
    </location>
</feature>
<feature type="transmembrane region" description="Helical" evidence="1">
    <location>
        <begin position="383"/>
        <end position="405"/>
    </location>
</feature>
<feature type="transmembrane region" description="Helical" evidence="1">
    <location>
        <begin position="127"/>
        <end position="144"/>
    </location>
</feature>
<feature type="transmembrane region" description="Helical" evidence="1">
    <location>
        <begin position="28"/>
        <end position="50"/>
    </location>
</feature>
<accession>A0ABW8IXW7</accession>
<dbReference type="RefSeq" id="WP_284396324.1">
    <property type="nucleotide sequence ID" value="NZ_BSNQ01000003.1"/>
</dbReference>
<evidence type="ECO:0000313" key="2">
    <source>
        <dbReference type="EMBL" id="MFK2874870.1"/>
    </source>
</evidence>
<feature type="transmembrane region" description="Helical" evidence="1">
    <location>
        <begin position="487"/>
        <end position="504"/>
    </location>
</feature>
<organism evidence="2 3">
    <name type="scientific">Dyella lipolytica</name>
    <dbReference type="NCBI Taxonomy" id="1867835"/>
    <lineage>
        <taxon>Bacteria</taxon>
        <taxon>Pseudomonadati</taxon>
        <taxon>Pseudomonadota</taxon>
        <taxon>Gammaproteobacteria</taxon>
        <taxon>Lysobacterales</taxon>
        <taxon>Rhodanobacteraceae</taxon>
        <taxon>Dyella</taxon>
    </lineage>
</organism>
<dbReference type="Pfam" id="PF04632">
    <property type="entry name" value="FUSC"/>
    <property type="match status" value="1"/>
</dbReference>
<proteinExistence type="predicted"/>
<reference evidence="2 3" key="1">
    <citation type="submission" date="2020-10" db="EMBL/GenBank/DDBJ databases">
        <title>Phylogeny of dyella-like bacteria.</title>
        <authorList>
            <person name="Fu J."/>
        </authorList>
    </citation>
    <scope>NUCLEOTIDE SEQUENCE [LARGE SCALE GENOMIC DNA]</scope>
    <source>
        <strain evidence="2 3">DHOB07</strain>
    </source>
</reference>
<dbReference type="InterPro" id="IPR006726">
    <property type="entry name" value="PHBA_efflux_AaeB/fusaric-R"/>
</dbReference>
<keyword evidence="1" id="KW-1133">Transmembrane helix</keyword>
<comment type="caution">
    <text evidence="2">The sequence shown here is derived from an EMBL/GenBank/DDBJ whole genome shotgun (WGS) entry which is preliminary data.</text>
</comment>
<name>A0ABW8IXW7_9GAMM</name>
<keyword evidence="1" id="KW-0812">Transmembrane</keyword>
<keyword evidence="1" id="KW-0472">Membrane</keyword>
<feature type="transmembrane region" description="Helical" evidence="1">
    <location>
        <begin position="76"/>
        <end position="96"/>
    </location>
</feature>
<feature type="transmembrane region" description="Helical" evidence="1">
    <location>
        <begin position="524"/>
        <end position="545"/>
    </location>
</feature>
<gene>
    <name evidence="2" type="ORF">ISP13_15100</name>
</gene>
<dbReference type="Proteomes" id="UP001620405">
    <property type="component" value="Unassembled WGS sequence"/>
</dbReference>
<keyword evidence="3" id="KW-1185">Reference proteome</keyword>
<evidence type="ECO:0000256" key="1">
    <source>
        <dbReference type="SAM" id="Phobius"/>
    </source>
</evidence>
<dbReference type="EMBL" id="JADIKG010000013">
    <property type="protein sequence ID" value="MFK2874870.1"/>
    <property type="molecule type" value="Genomic_DNA"/>
</dbReference>
<evidence type="ECO:0000313" key="3">
    <source>
        <dbReference type="Proteomes" id="UP001620405"/>
    </source>
</evidence>